<name>A0A176RVS0_9GAMM</name>
<keyword evidence="2" id="KW-1185">Reference proteome</keyword>
<organism evidence="1 2">
    <name type="scientific">Candidatus Thiomargarita nelsonii</name>
    <dbReference type="NCBI Taxonomy" id="1003181"/>
    <lineage>
        <taxon>Bacteria</taxon>
        <taxon>Pseudomonadati</taxon>
        <taxon>Pseudomonadota</taxon>
        <taxon>Gammaproteobacteria</taxon>
        <taxon>Thiotrichales</taxon>
        <taxon>Thiotrichaceae</taxon>
        <taxon>Thiomargarita</taxon>
    </lineage>
</organism>
<proteinExistence type="predicted"/>
<comment type="caution">
    <text evidence="1">The sequence shown here is derived from an EMBL/GenBank/DDBJ whole genome shotgun (WGS) entry which is preliminary data.</text>
</comment>
<dbReference type="GO" id="GO:0044010">
    <property type="term" value="P:single-species biofilm formation"/>
    <property type="evidence" value="ECO:0007669"/>
    <property type="project" value="InterPro"/>
</dbReference>
<dbReference type="Pfam" id="PF15723">
    <property type="entry name" value="MqsR_toxin"/>
    <property type="match status" value="1"/>
</dbReference>
<dbReference type="EMBL" id="LUTY01002637">
    <property type="protein sequence ID" value="OAD19863.1"/>
    <property type="molecule type" value="Genomic_DNA"/>
</dbReference>
<dbReference type="InterPro" id="IPR038493">
    <property type="entry name" value="MqsR_sf"/>
</dbReference>
<reference evidence="1 2" key="1">
    <citation type="submission" date="2016-05" db="EMBL/GenBank/DDBJ databases">
        <title>Single-cell genome of chain-forming Candidatus Thiomargarita nelsonii and comparison to other large sulfur-oxidizing bacteria.</title>
        <authorList>
            <person name="Winkel M."/>
            <person name="Salman V."/>
            <person name="Woyke T."/>
            <person name="Schulz-Vogt H."/>
            <person name="Richter M."/>
            <person name="Flood B."/>
            <person name="Bailey J."/>
            <person name="Amann R."/>
            <person name="Mussmann M."/>
        </authorList>
    </citation>
    <scope>NUCLEOTIDE SEQUENCE [LARGE SCALE GENOMIC DNA]</scope>
    <source>
        <strain evidence="1 2">THI036</strain>
    </source>
</reference>
<dbReference type="AlphaFoldDB" id="A0A176RVS0"/>
<protein>
    <submittedName>
        <fullName evidence="1">Uncharacterized protein</fullName>
    </submittedName>
</protein>
<sequence length="111" mass="12533">MPNQIPTYSLEEICKAAKMGNISYQGKSERPQIDAMNLGYSQDEIVKCLCSLSSSQFIESKKYTTPRGNKKVTFDVYIATCTNSEGQLDNLYIKLRLSSSWLIIGSFHLPR</sequence>
<evidence type="ECO:0000313" key="2">
    <source>
        <dbReference type="Proteomes" id="UP000076962"/>
    </source>
</evidence>
<dbReference type="Gene3D" id="3.30.2310.40">
    <property type="match status" value="1"/>
</dbReference>
<evidence type="ECO:0000313" key="1">
    <source>
        <dbReference type="EMBL" id="OAD19863.1"/>
    </source>
</evidence>
<dbReference type="GO" id="GO:0017148">
    <property type="term" value="P:negative regulation of translation"/>
    <property type="evidence" value="ECO:0007669"/>
    <property type="project" value="InterPro"/>
</dbReference>
<gene>
    <name evidence="1" type="ORF">THIOM_004476</name>
</gene>
<dbReference type="InterPro" id="IPR031451">
    <property type="entry name" value="MqsR_toxin"/>
</dbReference>
<dbReference type="GO" id="GO:0009372">
    <property type="term" value="P:quorum sensing"/>
    <property type="evidence" value="ECO:0007669"/>
    <property type="project" value="InterPro"/>
</dbReference>
<dbReference type="Proteomes" id="UP000076962">
    <property type="component" value="Unassembled WGS sequence"/>
</dbReference>
<accession>A0A176RVS0</accession>